<dbReference type="Gene3D" id="1.10.10.10">
    <property type="entry name" value="Winged helix-like DNA-binding domain superfamily/Winged helix DNA-binding domain"/>
    <property type="match status" value="1"/>
</dbReference>
<dbReference type="InterPro" id="IPR007627">
    <property type="entry name" value="RNA_pol_sigma70_r2"/>
</dbReference>
<sequence length="176" mass="20729">MHFRNQIGTMDERSFQRFVESYSNDLLYYAQYLVHSKEAAEEIVSDVFFEVWQNRDKLPEIKREKVWLLTITHNKAISYLRKKEHFISSVNWEEVGEHSIPADVQTPDERLISREEMKRINNIINNLPPRCKQVFVLAKIEKLLYKDIADILGISVKTINVHVSKALELISEALKK</sequence>
<evidence type="ECO:0000313" key="8">
    <source>
        <dbReference type="Proteomes" id="UP000003416"/>
    </source>
</evidence>
<evidence type="ECO:0000259" key="6">
    <source>
        <dbReference type="Pfam" id="PF08281"/>
    </source>
</evidence>
<dbReference type="GO" id="GO:0003677">
    <property type="term" value="F:DNA binding"/>
    <property type="evidence" value="ECO:0007669"/>
    <property type="project" value="InterPro"/>
</dbReference>
<proteinExistence type="inferred from homology"/>
<dbReference type="InterPro" id="IPR013249">
    <property type="entry name" value="RNA_pol_sigma70_r4_t2"/>
</dbReference>
<dbReference type="InterPro" id="IPR013325">
    <property type="entry name" value="RNA_pol_sigma_r2"/>
</dbReference>
<feature type="domain" description="RNA polymerase sigma-70 region 2" evidence="5">
    <location>
        <begin position="18"/>
        <end position="84"/>
    </location>
</feature>
<dbReference type="Proteomes" id="UP000003416">
    <property type="component" value="Unassembled WGS sequence"/>
</dbReference>
<evidence type="ECO:0000256" key="1">
    <source>
        <dbReference type="ARBA" id="ARBA00010641"/>
    </source>
</evidence>
<dbReference type="InterPro" id="IPR014327">
    <property type="entry name" value="RNA_pol_sigma70_bacteroid"/>
</dbReference>
<evidence type="ECO:0000313" key="7">
    <source>
        <dbReference type="EMBL" id="EGF56100.1"/>
    </source>
</evidence>
<dbReference type="CDD" id="cd06171">
    <property type="entry name" value="Sigma70_r4"/>
    <property type="match status" value="1"/>
</dbReference>
<dbReference type="GO" id="GO:0016987">
    <property type="term" value="F:sigma factor activity"/>
    <property type="evidence" value="ECO:0007669"/>
    <property type="project" value="UniProtKB-KW"/>
</dbReference>
<dbReference type="PANTHER" id="PTHR43133">
    <property type="entry name" value="RNA POLYMERASE ECF-TYPE SIGMA FACTO"/>
    <property type="match status" value="1"/>
</dbReference>
<dbReference type="Pfam" id="PF08281">
    <property type="entry name" value="Sigma70_r4_2"/>
    <property type="match status" value="1"/>
</dbReference>
<dbReference type="AlphaFoldDB" id="F3PUM9"/>
<dbReference type="InterPro" id="IPR039425">
    <property type="entry name" value="RNA_pol_sigma-70-like"/>
</dbReference>
<dbReference type="PANTHER" id="PTHR43133:SF46">
    <property type="entry name" value="RNA POLYMERASE SIGMA-70 FACTOR ECF SUBFAMILY"/>
    <property type="match status" value="1"/>
</dbReference>
<feature type="domain" description="RNA polymerase sigma factor 70 region 4 type 2" evidence="6">
    <location>
        <begin position="119"/>
        <end position="168"/>
    </location>
</feature>
<evidence type="ECO:0000256" key="3">
    <source>
        <dbReference type="ARBA" id="ARBA00023082"/>
    </source>
</evidence>
<reference evidence="7 8" key="1">
    <citation type="submission" date="2011-02" db="EMBL/GenBank/DDBJ databases">
        <authorList>
            <person name="Weinstock G."/>
            <person name="Sodergren E."/>
            <person name="Clifton S."/>
            <person name="Fulton L."/>
            <person name="Fulton B."/>
            <person name="Courtney L."/>
            <person name="Fronick C."/>
            <person name="Harrison M."/>
            <person name="Strong C."/>
            <person name="Farmer C."/>
            <person name="Delahaunty K."/>
            <person name="Markovic C."/>
            <person name="Hall O."/>
            <person name="Minx P."/>
            <person name="Tomlinson C."/>
            <person name="Mitreva M."/>
            <person name="Hou S."/>
            <person name="Chen J."/>
            <person name="Wollam A."/>
            <person name="Pepin K.H."/>
            <person name="Johnson M."/>
            <person name="Bhonagiri V."/>
            <person name="Zhang X."/>
            <person name="Suruliraj S."/>
            <person name="Warren W."/>
            <person name="Chinwalla A."/>
            <person name="Mardis E.R."/>
            <person name="Wilson R.K."/>
        </authorList>
    </citation>
    <scope>NUCLEOTIDE SEQUENCE [LARGE SCALE GENOMIC DNA]</scope>
    <source>
        <strain evidence="7 8">YIT 12057</strain>
    </source>
</reference>
<gene>
    <name evidence="7" type="ORF">HMPREF9446_02502</name>
</gene>
<dbReference type="HOGENOM" id="CLU_047691_4_3_10"/>
<organism evidence="7 8">
    <name type="scientific">Bacteroides fluxus YIT 12057</name>
    <dbReference type="NCBI Taxonomy" id="763034"/>
    <lineage>
        <taxon>Bacteria</taxon>
        <taxon>Pseudomonadati</taxon>
        <taxon>Bacteroidota</taxon>
        <taxon>Bacteroidia</taxon>
        <taxon>Bacteroidales</taxon>
        <taxon>Bacteroidaceae</taxon>
        <taxon>Bacteroides</taxon>
    </lineage>
</organism>
<dbReference type="RefSeq" id="WP_009125757.1">
    <property type="nucleotide sequence ID" value="NZ_GL882644.1"/>
</dbReference>
<evidence type="ECO:0000259" key="5">
    <source>
        <dbReference type="Pfam" id="PF04542"/>
    </source>
</evidence>
<dbReference type="SUPFAM" id="SSF88659">
    <property type="entry name" value="Sigma3 and sigma4 domains of RNA polymerase sigma factors"/>
    <property type="match status" value="1"/>
</dbReference>
<comment type="similarity">
    <text evidence="1">Belongs to the sigma-70 factor family. ECF subfamily.</text>
</comment>
<dbReference type="InterPro" id="IPR014284">
    <property type="entry name" value="RNA_pol_sigma-70_dom"/>
</dbReference>
<name>F3PUM9_9BACE</name>
<keyword evidence="8" id="KW-1185">Reference proteome</keyword>
<dbReference type="InterPro" id="IPR013324">
    <property type="entry name" value="RNA_pol_sigma_r3/r4-like"/>
</dbReference>
<dbReference type="SUPFAM" id="SSF88946">
    <property type="entry name" value="Sigma2 domain of RNA polymerase sigma factors"/>
    <property type="match status" value="1"/>
</dbReference>
<keyword evidence="2" id="KW-0805">Transcription regulation</keyword>
<dbReference type="GO" id="GO:0006352">
    <property type="term" value="P:DNA-templated transcription initiation"/>
    <property type="evidence" value="ECO:0007669"/>
    <property type="project" value="InterPro"/>
</dbReference>
<evidence type="ECO:0000256" key="4">
    <source>
        <dbReference type="ARBA" id="ARBA00023163"/>
    </source>
</evidence>
<dbReference type="eggNOG" id="COG1595">
    <property type="taxonomic scope" value="Bacteria"/>
</dbReference>
<dbReference type="EMBL" id="AFBN01000047">
    <property type="protein sequence ID" value="EGF56100.1"/>
    <property type="molecule type" value="Genomic_DNA"/>
</dbReference>
<dbReference type="InterPro" id="IPR036388">
    <property type="entry name" value="WH-like_DNA-bd_sf"/>
</dbReference>
<accession>F3PUM9</accession>
<evidence type="ECO:0000256" key="2">
    <source>
        <dbReference type="ARBA" id="ARBA00023015"/>
    </source>
</evidence>
<keyword evidence="4" id="KW-0804">Transcription</keyword>
<keyword evidence="3" id="KW-0731">Sigma factor</keyword>
<dbReference type="Gene3D" id="1.10.1740.10">
    <property type="match status" value="1"/>
</dbReference>
<dbReference type="NCBIfam" id="TIGR02937">
    <property type="entry name" value="sigma70-ECF"/>
    <property type="match status" value="1"/>
</dbReference>
<comment type="caution">
    <text evidence="7">The sequence shown here is derived from an EMBL/GenBank/DDBJ whole genome shotgun (WGS) entry which is preliminary data.</text>
</comment>
<dbReference type="Pfam" id="PF04542">
    <property type="entry name" value="Sigma70_r2"/>
    <property type="match status" value="1"/>
</dbReference>
<dbReference type="STRING" id="763034.HMPREF9446_02502"/>
<dbReference type="GeneID" id="86050014"/>
<protein>
    <submittedName>
        <fullName evidence="7">RNA polymerase sigma-70 factor</fullName>
    </submittedName>
</protein>
<dbReference type="NCBIfam" id="TIGR02985">
    <property type="entry name" value="Sig70_bacteroi1"/>
    <property type="match status" value="1"/>
</dbReference>